<dbReference type="AlphaFoldDB" id="Q7QBK1"/>
<feature type="region of interest" description="Disordered" evidence="1">
    <location>
        <begin position="316"/>
        <end position="340"/>
    </location>
</feature>
<feature type="domain" description="Dipeptidylpeptidase IV N-terminal" evidence="3">
    <location>
        <begin position="817"/>
        <end position="892"/>
    </location>
</feature>
<dbReference type="InterPro" id="IPR050278">
    <property type="entry name" value="Serine_Prot_S9B/DPPIV"/>
</dbReference>
<organism evidence="4">
    <name type="scientific">Anopheles gambiae</name>
    <name type="common">African malaria mosquito</name>
    <dbReference type="NCBI Taxonomy" id="7165"/>
    <lineage>
        <taxon>Eukaryota</taxon>
        <taxon>Metazoa</taxon>
        <taxon>Ecdysozoa</taxon>
        <taxon>Arthropoda</taxon>
        <taxon>Hexapoda</taxon>
        <taxon>Insecta</taxon>
        <taxon>Pterygota</taxon>
        <taxon>Neoptera</taxon>
        <taxon>Endopterygota</taxon>
        <taxon>Diptera</taxon>
        <taxon>Nematocera</taxon>
        <taxon>Culicoidea</taxon>
        <taxon>Culicidae</taxon>
        <taxon>Anophelinae</taxon>
        <taxon>Anopheles</taxon>
    </lineage>
</organism>
<feature type="region of interest" description="Disordered" evidence="1">
    <location>
        <begin position="752"/>
        <end position="795"/>
    </location>
</feature>
<dbReference type="PANTHER" id="PTHR11731:SF193">
    <property type="entry name" value="DIPEPTIDYL PEPTIDASE 9"/>
    <property type="match status" value="1"/>
</dbReference>
<feature type="domain" description="Dipeptidylpeptidase IV N-terminal" evidence="3">
    <location>
        <begin position="693"/>
        <end position="750"/>
    </location>
</feature>
<dbReference type="VEuPathDB" id="VectorBase:AGAMI1_005177"/>
<dbReference type="EnsemblMetazoa" id="AGAP003138-RA">
    <property type="protein sequence ID" value="AGAP003138-PA"/>
    <property type="gene ID" value="AGAP003138"/>
</dbReference>
<protein>
    <submittedName>
        <fullName evidence="4">AGAP003138-PA</fullName>
    </submittedName>
</protein>
<sequence>MVVVVVPYRAYSQWSFTFAIGQRTSKCDQISVCNPLLGVRRRGEQLIVKRVKPESALLVCVSARNAPPNRLFSTDCTGRRKISHRYRIGIVSAADNDHGYGRYKLGELYLGHLVGVLFALLVNLEEAARFWSKIRRKMDGTSGGGGGGGGVGGGGGTGSSGPASSSAPACLMVTDDVASYLGTPTTAYPHYSSSRHTPGSRTPAGPSPAGLMNGITSAGRWEPSGAVAPSMVPRKKSWSELKCIVNETRRQMATTMAASFPMSVNFRTLSDGRTRVYFLSPPPANGWDTILFYADVPPAGAKRSQLLPALDANEELEADGDSDGIDEDEDAEGERRSGAGRKRHLPWHQLLESVLGHLSTSNSREVQLMLERKRLSIWGITSYELHKASGKIVFPACNTLYQCLDTGYEENPLFPSELRILQRAAAIDPQICPQNSDLVAFVCNGDIWVVHTHSGHSERLTYAHDGRRSFAEDPLTAGVPSYVMQEEFSRYQGFWWQPESHDEVYRIVYEEVDESDVSLYTFPSSQSAGRDYEEYRFPRAGTPNAKSKLKLVQFRLSENLRITDVCIKELQCPLTFAFPWLEYIVRVGWTPDSRYVWAQLLDRPQQRLELVLLPVDNFCEIYSSSSSSPNCGTTATGGNGAGSQGAASYGSSPGQQPQHQHQHHHHHGQQQQQQHHSHPPRKSSSGWRSPLDKSTTRPLQVIYTETSSSWVNVHDVLQFVELSEQEVTFLWASEESGFRHLYLVTSSLSPNGCSSSSSTNSTNHHSTNSHPTAHPKQQREGAHGTEVSSGGVGATDHSLPSMACIGSTLVARIVQKVTLTGGDWEVLGRNVWYDRARQLVYFMGLRETPLEKHLYVVSLAQPNQLRLLTMPGYSFTVEFNDVSDCTLFLQTYCNISTLPSWELVRIAHDSNTANGNGCSHGPTPPPTPIDALRLCSVGYLTEGGPSENTQYNPSIHSPQISSGDVLYAMVFKPHNFMLGVKYPTVLNVYGGPEVQTVSNTFKGMRQLRMHMLASQGYCVICVDSRGSRHRGVEFESYIRCRMGTVELSDQVEVLRILADQLGYIDMDRVAIHGWSYGGYLSLMGLVQYPEIFKVSIAGAPVTSWEYYDTGYTERYMDLPDSNRSGYAAGSVLNYIQKFPDEDNRLLIIHGLIDENVHFHHTSQLVSRLVRANKPYQLQVYPNERHSLRNLEASKHYETKLLSFLQNHL</sequence>
<dbReference type="Proteomes" id="UP000007062">
    <property type="component" value="Chromosome 2R"/>
</dbReference>
<dbReference type="MEROPS" id="S09.016"/>
<evidence type="ECO:0000256" key="1">
    <source>
        <dbReference type="SAM" id="MobiDB-lite"/>
    </source>
</evidence>
<dbReference type="SUPFAM" id="SSF53474">
    <property type="entry name" value="alpha/beta-Hydrolases"/>
    <property type="match status" value="1"/>
</dbReference>
<dbReference type="GO" id="GO:0006508">
    <property type="term" value="P:proteolysis"/>
    <property type="evidence" value="ECO:0000318"/>
    <property type="project" value="GO_Central"/>
</dbReference>
<feature type="domain" description="Dipeptidylpeptidase IV N-terminal" evidence="3">
    <location>
        <begin position="424"/>
        <end position="615"/>
    </location>
</feature>
<dbReference type="eggNOG" id="KOG2281">
    <property type="taxonomic scope" value="Eukaryota"/>
</dbReference>
<dbReference type="STRING" id="7165.Q7QBK1"/>
<dbReference type="InterPro" id="IPR001375">
    <property type="entry name" value="Peptidase_S9_cat"/>
</dbReference>
<dbReference type="VEuPathDB" id="VectorBase:AGAP003138"/>
<dbReference type="SUPFAM" id="SSF82171">
    <property type="entry name" value="DPP6 N-terminal domain-like"/>
    <property type="match status" value="1"/>
</dbReference>
<proteinExistence type="predicted"/>
<evidence type="ECO:0000313" key="6">
    <source>
        <dbReference type="Proteomes" id="UP000007062"/>
    </source>
</evidence>
<evidence type="ECO:0000259" key="2">
    <source>
        <dbReference type="Pfam" id="PF00326"/>
    </source>
</evidence>
<dbReference type="Gene3D" id="3.40.50.1820">
    <property type="entry name" value="alpha/beta hydrolase"/>
    <property type="match status" value="1"/>
</dbReference>
<accession>Q7QBK1</accession>
<reference evidence="4" key="4">
    <citation type="journal article" date="2007" name="Genome Biol.">
        <title>Update of the Anopheles gambiae PEST genome assembly.</title>
        <authorList>
            <person name="Sharakhova M.V."/>
            <person name="Hammond M.P."/>
            <person name="Lobo N.F."/>
            <person name="Krzywinski J."/>
            <person name="Unger M.F."/>
            <person name="Hillenmeyer M.E."/>
            <person name="Bruggner R.V."/>
            <person name="Birney E."/>
            <person name="Collins F.H."/>
        </authorList>
    </citation>
    <scope>NUCLEOTIDE SEQUENCE</scope>
    <source>
        <strain evidence="4">PEST</strain>
    </source>
</reference>
<reference evidence="4" key="5">
    <citation type="submission" date="2011-05" db="EMBL/GenBank/DDBJ databases">
        <authorList>
            <consortium name="VectorBase"/>
        </authorList>
    </citation>
    <scope>NUCLEOTIDE SEQUENCE</scope>
    <source>
        <strain evidence="4">PEST</strain>
    </source>
</reference>
<feature type="domain" description="Peptidase S9 prolyl oligopeptidase catalytic" evidence="2">
    <location>
        <begin position="1007"/>
        <end position="1208"/>
    </location>
</feature>
<dbReference type="OMA" id="DIWVTNI"/>
<reference evidence="5" key="6">
    <citation type="submission" date="2021-01" db="UniProtKB">
        <authorList>
            <consortium name="EnsemblMetazoa"/>
        </authorList>
    </citation>
    <scope>IDENTIFICATION</scope>
    <source>
        <strain evidence="5">PEST</strain>
    </source>
</reference>
<dbReference type="Pfam" id="PF00930">
    <property type="entry name" value="DPPIV_N"/>
    <property type="match status" value="3"/>
</dbReference>
<dbReference type="InterPro" id="IPR029058">
    <property type="entry name" value="AB_hydrolase_fold"/>
</dbReference>
<name>Q7QBK1_ANOGA</name>
<feature type="compositionally biased region" description="Gly residues" evidence="1">
    <location>
        <begin position="141"/>
        <end position="159"/>
    </location>
</feature>
<dbReference type="EMBL" id="AAAB01008879">
    <property type="protein sequence ID" value="EAA08416.5"/>
    <property type="molecule type" value="Genomic_DNA"/>
</dbReference>
<dbReference type="Pfam" id="PF00326">
    <property type="entry name" value="Peptidase_S9"/>
    <property type="match status" value="1"/>
</dbReference>
<gene>
    <name evidence="4" type="ORF">AgaP_AGAP003138</name>
</gene>
<feature type="compositionally biased region" description="Low complexity" evidence="1">
    <location>
        <begin position="644"/>
        <end position="659"/>
    </location>
</feature>
<evidence type="ECO:0000259" key="3">
    <source>
        <dbReference type="Pfam" id="PF00930"/>
    </source>
</evidence>
<dbReference type="PANTHER" id="PTHR11731">
    <property type="entry name" value="PROTEASE FAMILY S9B,C DIPEPTIDYL-PEPTIDASE IV-RELATED"/>
    <property type="match status" value="1"/>
</dbReference>
<dbReference type="ESTHER" id="anoga-q7qbk1">
    <property type="family name" value="DPP4N_Peptidase_S9"/>
</dbReference>
<reference evidence="4" key="2">
    <citation type="submission" date="2002-03" db="EMBL/GenBank/DDBJ databases">
        <authorList>
            <consortium name="The Anopheles Genome Sequencing Consortium"/>
        </authorList>
    </citation>
    <scope>NUCLEOTIDE SEQUENCE</scope>
    <source>
        <strain evidence="4">PEST</strain>
    </source>
</reference>
<dbReference type="Gene3D" id="2.140.10.30">
    <property type="entry name" value="Dipeptidylpeptidase IV, N-terminal domain"/>
    <property type="match status" value="3"/>
</dbReference>
<dbReference type="GO" id="GO:0008239">
    <property type="term" value="F:dipeptidyl-peptidase activity"/>
    <property type="evidence" value="ECO:0000318"/>
    <property type="project" value="GO_Central"/>
</dbReference>
<reference evidence="4 6" key="1">
    <citation type="journal article" date="2002" name="Science">
        <title>The genome sequence of the malaria mosquito Anopheles gambiae.</title>
        <authorList>
            <person name="Holt R.A."/>
            <person name="Subramanian G.M."/>
            <person name="Halpern A."/>
            <person name="Sutton G.G."/>
            <person name="Charlab R."/>
            <person name="Nusskern D.R."/>
            <person name="Wincker P."/>
            <person name="Clark A.G."/>
            <person name="Ribeiro J.M."/>
            <person name="Wides R."/>
            <person name="Salzberg S.L."/>
            <person name="Loftus B."/>
            <person name="Yandell M."/>
            <person name="Majoros W.H."/>
            <person name="Rusch D.B."/>
            <person name="Lai Z."/>
            <person name="Kraft C.L."/>
            <person name="Abril J.F."/>
            <person name="Anthouard V."/>
            <person name="Arensburger P."/>
            <person name="Atkinson P.W."/>
            <person name="Baden H."/>
            <person name="de Berardinis V."/>
            <person name="Baldwin D."/>
            <person name="Benes V."/>
            <person name="Biedler J."/>
            <person name="Blass C."/>
            <person name="Bolanos R."/>
            <person name="Boscus D."/>
            <person name="Barnstead M."/>
            <person name="Cai S."/>
            <person name="Center A."/>
            <person name="Chaturverdi K."/>
            <person name="Christophides G.K."/>
            <person name="Chrystal M.A."/>
            <person name="Clamp M."/>
            <person name="Cravchik A."/>
            <person name="Curwen V."/>
            <person name="Dana A."/>
            <person name="Delcher A."/>
            <person name="Dew I."/>
            <person name="Evans C.A."/>
            <person name="Flanigan M."/>
            <person name="Grundschober-Freimoser A."/>
            <person name="Friedli L."/>
            <person name="Gu Z."/>
            <person name="Guan P."/>
            <person name="Guigo R."/>
            <person name="Hillenmeyer M.E."/>
            <person name="Hladun S.L."/>
            <person name="Hogan J.R."/>
            <person name="Hong Y.S."/>
            <person name="Hoover J."/>
            <person name="Jaillon O."/>
            <person name="Ke Z."/>
            <person name="Kodira C."/>
            <person name="Kokoza E."/>
            <person name="Koutsos A."/>
            <person name="Letunic I."/>
            <person name="Levitsky A."/>
            <person name="Liang Y."/>
            <person name="Lin J.J."/>
            <person name="Lobo N.F."/>
            <person name="Lopez J.R."/>
            <person name="Malek J.A."/>
            <person name="McIntosh T.C."/>
            <person name="Meister S."/>
            <person name="Miller J."/>
            <person name="Mobarry C."/>
            <person name="Mongin E."/>
            <person name="Murphy S.D."/>
            <person name="O'Brochta D.A."/>
            <person name="Pfannkoch C."/>
            <person name="Qi R."/>
            <person name="Regier M.A."/>
            <person name="Remington K."/>
            <person name="Shao H."/>
            <person name="Sharakhova M.V."/>
            <person name="Sitter C.D."/>
            <person name="Shetty J."/>
            <person name="Smith T.J."/>
            <person name="Strong R."/>
            <person name="Sun J."/>
            <person name="Thomasova D."/>
            <person name="Ton L.Q."/>
            <person name="Topalis P."/>
            <person name="Tu Z."/>
            <person name="Unger M.F."/>
            <person name="Walenz B."/>
            <person name="Wang A."/>
            <person name="Wang J."/>
            <person name="Wang M."/>
            <person name="Wang X."/>
            <person name="Woodford K.J."/>
            <person name="Wortman J.R."/>
            <person name="Wu M."/>
            <person name="Yao A."/>
            <person name="Zdobnov E.M."/>
            <person name="Zhang H."/>
            <person name="Zhao Q."/>
            <person name="Zhao S."/>
            <person name="Zhu S.C."/>
            <person name="Zhimulev I."/>
            <person name="Coluzzi M."/>
            <person name="della Torre A."/>
            <person name="Roth C.W."/>
            <person name="Louis C."/>
            <person name="Kalush F."/>
            <person name="Mural R.J."/>
            <person name="Myers E.W."/>
            <person name="Adams M.D."/>
            <person name="Smith H.O."/>
            <person name="Broder S."/>
            <person name="Gardner M.J."/>
            <person name="Fraser C.M."/>
            <person name="Birney E."/>
            <person name="Bork P."/>
            <person name="Brey P.T."/>
            <person name="Venter J.C."/>
            <person name="Weissenbach J."/>
            <person name="Kafatos F.C."/>
            <person name="Collins F.H."/>
            <person name="Hoffman S.L."/>
        </authorList>
    </citation>
    <scope>NUCLEOTIDE SEQUENCE [LARGE SCALE GENOMIC DNA]</scope>
    <source>
        <strain evidence="4 6">PEST</strain>
    </source>
</reference>
<dbReference type="InterPro" id="IPR002469">
    <property type="entry name" value="Peptidase_S9B_N"/>
</dbReference>
<dbReference type="HOGENOM" id="CLU_006105_1_0_1"/>
<evidence type="ECO:0000313" key="5">
    <source>
        <dbReference type="EnsemblMetazoa" id="AGAP003138-PA"/>
    </source>
</evidence>
<feature type="compositionally biased region" description="Acidic residues" evidence="1">
    <location>
        <begin position="316"/>
        <end position="332"/>
    </location>
</feature>
<keyword evidence="6" id="KW-1185">Reference proteome</keyword>
<feature type="compositionally biased region" description="Low complexity" evidence="1">
    <location>
        <begin position="624"/>
        <end position="634"/>
    </location>
</feature>
<dbReference type="PaxDb" id="7165-AGAP003138-PA"/>
<feature type="region of interest" description="Disordered" evidence="1">
    <location>
        <begin position="139"/>
        <end position="166"/>
    </location>
</feature>
<reference evidence="4 5" key="3">
    <citation type="journal article" date="2004" name="Trends Parasitol.">
        <title>The Anopheles gambiae genome: an update.</title>
        <authorList>
            <person name="Mongin E."/>
            <person name="Louis C."/>
            <person name="Holt R.A."/>
            <person name="Birney E."/>
            <person name="Collins F.H."/>
        </authorList>
    </citation>
    <scope>NUCLEOTIDE SEQUENCE</scope>
    <source>
        <strain evidence="4 5">PEST</strain>
    </source>
</reference>
<feature type="compositionally biased region" description="Low complexity" evidence="1">
    <location>
        <begin position="752"/>
        <end position="775"/>
    </location>
</feature>
<evidence type="ECO:0000313" key="4">
    <source>
        <dbReference type="EMBL" id="EAA08416.5"/>
    </source>
</evidence>
<dbReference type="GO" id="GO:0008236">
    <property type="term" value="F:serine-type peptidase activity"/>
    <property type="evidence" value="ECO:0007669"/>
    <property type="project" value="InterPro"/>
</dbReference>
<feature type="region of interest" description="Disordered" evidence="1">
    <location>
        <begin position="624"/>
        <end position="695"/>
    </location>
</feature>